<evidence type="ECO:0000313" key="15">
    <source>
        <dbReference type="Proteomes" id="UP000651977"/>
    </source>
</evidence>
<dbReference type="RefSeq" id="WP_188407314.1">
    <property type="nucleotide sequence ID" value="NZ_BMDY01000005.1"/>
</dbReference>
<evidence type="ECO:0000256" key="10">
    <source>
        <dbReference type="ARBA" id="ARBA00023136"/>
    </source>
</evidence>
<comment type="similarity">
    <text evidence="4 12">Belongs to the GcdB/MmdB/OadB family.</text>
</comment>
<feature type="transmembrane region" description="Helical" evidence="13">
    <location>
        <begin position="67"/>
        <end position="92"/>
    </location>
</feature>
<evidence type="ECO:0000256" key="1">
    <source>
        <dbReference type="ARBA" id="ARBA00001959"/>
    </source>
</evidence>
<evidence type="ECO:0000256" key="8">
    <source>
        <dbReference type="ARBA" id="ARBA00022967"/>
    </source>
</evidence>
<evidence type="ECO:0000256" key="5">
    <source>
        <dbReference type="ARBA" id="ARBA00011869"/>
    </source>
</evidence>
<evidence type="ECO:0000256" key="9">
    <source>
        <dbReference type="ARBA" id="ARBA00022989"/>
    </source>
</evidence>
<comment type="caution">
    <text evidence="14">The sequence shown here is derived from an EMBL/GenBank/DDBJ whole genome shotgun (WGS) entry which is preliminary data.</text>
</comment>
<protein>
    <recommendedName>
        <fullName evidence="12">Oxaloacetate decarboxylase beta chain</fullName>
        <ecNumber evidence="12">7.2.4.2</ecNumber>
    </recommendedName>
</protein>
<feature type="transmembrane region" description="Helical" evidence="13">
    <location>
        <begin position="258"/>
        <end position="275"/>
    </location>
</feature>
<feature type="transmembrane region" description="Helical" evidence="13">
    <location>
        <begin position="43"/>
        <end position="61"/>
    </location>
</feature>
<evidence type="ECO:0000256" key="4">
    <source>
        <dbReference type="ARBA" id="ARBA00010924"/>
    </source>
</evidence>
<evidence type="ECO:0000256" key="6">
    <source>
        <dbReference type="ARBA" id="ARBA00022475"/>
    </source>
</evidence>
<feature type="transmembrane region" description="Helical" evidence="13">
    <location>
        <begin position="287"/>
        <end position="305"/>
    </location>
</feature>
<keyword evidence="6 12" id="KW-1003">Cell membrane</keyword>
<comment type="subcellular location">
    <subcellularLocation>
        <location evidence="3">Cell membrane</location>
        <topology evidence="3">Multi-pass membrane protein</topology>
    </subcellularLocation>
</comment>
<accession>A0ABQ1HYG4</accession>
<organism evidence="14 15">
    <name type="scientific">Agarivorans gilvus</name>
    <dbReference type="NCBI Taxonomy" id="680279"/>
    <lineage>
        <taxon>Bacteria</taxon>
        <taxon>Pseudomonadati</taxon>
        <taxon>Pseudomonadota</taxon>
        <taxon>Gammaproteobacteria</taxon>
        <taxon>Alteromonadales</taxon>
        <taxon>Alteromonadaceae</taxon>
        <taxon>Agarivorans</taxon>
    </lineage>
</organism>
<dbReference type="EMBL" id="BMDY01000005">
    <property type="protein sequence ID" value="GGA99346.1"/>
    <property type="molecule type" value="Genomic_DNA"/>
</dbReference>
<gene>
    <name evidence="14" type="ORF">GCM10007414_10460</name>
</gene>
<feature type="transmembrane region" description="Helical" evidence="13">
    <location>
        <begin position="211"/>
        <end position="237"/>
    </location>
</feature>
<keyword evidence="12" id="KW-0915">Sodium</keyword>
<dbReference type="PANTHER" id="PTHR35806:SF1">
    <property type="entry name" value="OXALOACETATE DECARBOXYLASE BETA CHAIN 2"/>
    <property type="match status" value="1"/>
</dbReference>
<comment type="cofactor">
    <cofactor evidence="1">
        <name>Na(+)</name>
        <dbReference type="ChEBI" id="CHEBI:29101"/>
    </cofactor>
</comment>
<evidence type="ECO:0000256" key="3">
    <source>
        <dbReference type="ARBA" id="ARBA00004651"/>
    </source>
</evidence>
<evidence type="ECO:0000256" key="7">
    <source>
        <dbReference type="ARBA" id="ARBA00022692"/>
    </source>
</evidence>
<keyword evidence="12" id="KW-0813">Transport</keyword>
<proteinExistence type="inferred from homology"/>
<dbReference type="Pfam" id="PF03977">
    <property type="entry name" value="OAD_beta"/>
    <property type="match status" value="1"/>
</dbReference>
<keyword evidence="12" id="KW-0739">Sodium transport</keyword>
<dbReference type="PIRSF" id="PIRSF015658">
    <property type="entry name" value="MmdB_OadB"/>
    <property type="match status" value="1"/>
</dbReference>
<keyword evidence="10 12" id="KW-0472">Membrane</keyword>
<keyword evidence="7 13" id="KW-0812">Transmembrane</keyword>
<evidence type="ECO:0000313" key="14">
    <source>
        <dbReference type="EMBL" id="GGA99346.1"/>
    </source>
</evidence>
<comment type="function">
    <text evidence="2 12">Catalyzes the decarboxylation of oxaloacetate coupled to Na(+) translocation.</text>
</comment>
<keyword evidence="9 13" id="KW-1133">Transmembrane helix</keyword>
<keyword evidence="15" id="KW-1185">Reference proteome</keyword>
<dbReference type="NCBIfam" id="TIGR01109">
    <property type="entry name" value="Na_pump_decarbB"/>
    <property type="match status" value="1"/>
</dbReference>
<dbReference type="Proteomes" id="UP000651977">
    <property type="component" value="Unassembled WGS sequence"/>
</dbReference>
<feature type="transmembrane region" description="Helical" evidence="13">
    <location>
        <begin position="104"/>
        <end position="126"/>
    </location>
</feature>
<feature type="transmembrane region" description="Helical" evidence="13">
    <location>
        <begin position="356"/>
        <end position="375"/>
    </location>
</feature>
<dbReference type="InterPro" id="IPR005661">
    <property type="entry name" value="OadB_MmdB"/>
</dbReference>
<evidence type="ECO:0000256" key="13">
    <source>
        <dbReference type="SAM" id="Phobius"/>
    </source>
</evidence>
<evidence type="ECO:0000256" key="2">
    <source>
        <dbReference type="ARBA" id="ARBA00003002"/>
    </source>
</evidence>
<feature type="transmembrane region" description="Helical" evidence="13">
    <location>
        <begin position="20"/>
        <end position="36"/>
    </location>
</feature>
<dbReference type="EC" id="7.2.4.2" evidence="12"/>
<reference evidence="15" key="1">
    <citation type="journal article" date="2019" name="Int. J. Syst. Evol. Microbiol.">
        <title>The Global Catalogue of Microorganisms (GCM) 10K type strain sequencing project: providing services to taxonomists for standard genome sequencing and annotation.</title>
        <authorList>
            <consortium name="The Broad Institute Genomics Platform"/>
            <consortium name="The Broad Institute Genome Sequencing Center for Infectious Disease"/>
            <person name="Wu L."/>
            <person name="Ma J."/>
        </authorList>
    </citation>
    <scope>NUCLEOTIDE SEQUENCE [LARGE SCALE GENOMIC DNA]</scope>
    <source>
        <strain evidence="15">CGMCC 1.10131</strain>
    </source>
</reference>
<comment type="subunit">
    <text evidence="5 12">Heterotrimer of an alpha, a beta and a gamma subunit.</text>
</comment>
<dbReference type="PANTHER" id="PTHR35806">
    <property type="entry name" value="OXALOACETATE DECARBOXYLASE BETA CHAIN 2"/>
    <property type="match status" value="1"/>
</dbReference>
<sequence>MEGLQKLWLETGIANFEPGQLVMMAVGLLLLYLAIVRKFEPLLLLPIGFGAVLANIPNAGFTEEGGLLYYIYHVGIETGVFPLLIFMGVGALTDFGALIANPRMLLLGAAAQFGIFATLFGAILLNTIPGFDFTLADASAIAIIGGADGPTAIFLASKLAPDLLGAIAVAAYSYMALVPIIQPPIMKALTSKEEREIQMEQLRPVSKREKILFPIAVLGLTILFLPAATPLVGMFCLGNLMRESGVVDRLSKTAQNELINAVTIFLGLAVGSKLSADKFLTVETLGILALGAVAFAIGTASGVLMAKLMSRLSGGKINPLIGAAGVSAVPMAARVVNKVGLESNPHNFLLMHAMGPNVAGVLGSAVAAGVLLSWVG</sequence>
<comment type="catalytic activity">
    <reaction evidence="11 12">
        <text>oxaloacetate + 2 Na(+)(in) + H(+) = pyruvate + 2 Na(+)(out) + CO2</text>
        <dbReference type="Rhea" id="RHEA:57724"/>
        <dbReference type="ChEBI" id="CHEBI:15361"/>
        <dbReference type="ChEBI" id="CHEBI:15378"/>
        <dbReference type="ChEBI" id="CHEBI:16452"/>
        <dbReference type="ChEBI" id="CHEBI:16526"/>
        <dbReference type="ChEBI" id="CHEBI:29101"/>
        <dbReference type="EC" id="7.2.4.2"/>
    </reaction>
</comment>
<evidence type="ECO:0000256" key="11">
    <source>
        <dbReference type="ARBA" id="ARBA00048176"/>
    </source>
</evidence>
<keyword evidence="12" id="KW-0406">Ion transport</keyword>
<feature type="transmembrane region" description="Helical" evidence="13">
    <location>
        <begin position="163"/>
        <end position="181"/>
    </location>
</feature>
<name>A0ABQ1HYG4_9ALTE</name>
<evidence type="ECO:0000256" key="12">
    <source>
        <dbReference type="PIRNR" id="PIRNR015658"/>
    </source>
</evidence>
<keyword evidence="8" id="KW-1278">Translocase</keyword>